<sequence length="126" mass="14346">MSEEENVLGHSQRLQQFIEIAINSLSFDDFAVFLTAFLRTPIVRVLFAASLHHSRRHRLIAARARDMASQSELITDKGLLWFTSGLFDLVYDGLMSFKANQSLMLSWVHVDIPLRNTQISGIQRLG</sequence>
<dbReference type="EMBL" id="JBBKTX010000014">
    <property type="protein sequence ID" value="MFK4753136.1"/>
    <property type="molecule type" value="Genomic_DNA"/>
</dbReference>
<organism evidence="1 2">
    <name type="scientific">Oceanobacter antarcticus</name>
    <dbReference type="NCBI Taxonomy" id="3133425"/>
    <lineage>
        <taxon>Bacteria</taxon>
        <taxon>Pseudomonadati</taxon>
        <taxon>Pseudomonadota</taxon>
        <taxon>Gammaproteobacteria</taxon>
        <taxon>Oceanospirillales</taxon>
        <taxon>Oceanospirillaceae</taxon>
        <taxon>Oceanobacter</taxon>
    </lineage>
</organism>
<evidence type="ECO:0000313" key="2">
    <source>
        <dbReference type="Proteomes" id="UP001620597"/>
    </source>
</evidence>
<accession>A0ABW8NJQ6</accession>
<dbReference type="RefSeq" id="WP_416206220.1">
    <property type="nucleotide sequence ID" value="NZ_JBBKTX010000014.1"/>
</dbReference>
<protein>
    <submittedName>
        <fullName evidence="1">Uncharacterized protein</fullName>
    </submittedName>
</protein>
<keyword evidence="2" id="KW-1185">Reference proteome</keyword>
<reference evidence="1 2" key="1">
    <citation type="submission" date="2024-03" db="EMBL/GenBank/DDBJ databases">
        <title>High-quality draft genome sequence of Oceanobacter sp. wDCs-4.</title>
        <authorList>
            <person name="Dong C."/>
        </authorList>
    </citation>
    <scope>NUCLEOTIDE SEQUENCE [LARGE SCALE GENOMIC DNA]</scope>
    <source>
        <strain evidence="2">wDCs-4</strain>
    </source>
</reference>
<evidence type="ECO:0000313" key="1">
    <source>
        <dbReference type="EMBL" id="MFK4753136.1"/>
    </source>
</evidence>
<gene>
    <name evidence="1" type="ORF">WG929_12000</name>
</gene>
<dbReference type="Proteomes" id="UP001620597">
    <property type="component" value="Unassembled WGS sequence"/>
</dbReference>
<proteinExistence type="predicted"/>
<name>A0ABW8NJQ6_9GAMM</name>
<comment type="caution">
    <text evidence="1">The sequence shown here is derived from an EMBL/GenBank/DDBJ whole genome shotgun (WGS) entry which is preliminary data.</text>
</comment>